<name>A0A7W4W8S9_9GAMM</name>
<evidence type="ECO:0000313" key="2">
    <source>
        <dbReference type="EMBL" id="MBB3059749.1"/>
    </source>
</evidence>
<organism evidence="2 3">
    <name type="scientific">Microbulbifer rhizosphaerae</name>
    <dbReference type="NCBI Taxonomy" id="1562603"/>
    <lineage>
        <taxon>Bacteria</taxon>
        <taxon>Pseudomonadati</taxon>
        <taxon>Pseudomonadota</taxon>
        <taxon>Gammaproteobacteria</taxon>
        <taxon>Cellvibrionales</taxon>
        <taxon>Microbulbiferaceae</taxon>
        <taxon>Microbulbifer</taxon>
    </lineage>
</organism>
<keyword evidence="3" id="KW-1185">Reference proteome</keyword>
<reference evidence="2 3" key="1">
    <citation type="submission" date="2020-08" db="EMBL/GenBank/DDBJ databases">
        <title>Genomic Encyclopedia of Type Strains, Phase III (KMG-III): the genomes of soil and plant-associated and newly described type strains.</title>
        <authorList>
            <person name="Whitman W."/>
        </authorList>
    </citation>
    <scope>NUCLEOTIDE SEQUENCE [LARGE SCALE GENOMIC DNA]</scope>
    <source>
        <strain evidence="2 3">CECT 8799</strain>
    </source>
</reference>
<dbReference type="EMBL" id="JACHWZ010000002">
    <property type="protein sequence ID" value="MBB3059749.1"/>
    <property type="molecule type" value="Genomic_DNA"/>
</dbReference>
<comment type="caution">
    <text evidence="2">The sequence shown here is derived from an EMBL/GenBank/DDBJ whole genome shotgun (WGS) entry which is preliminary data.</text>
</comment>
<proteinExistence type="predicted"/>
<sequence>MPLFAPIVDKRCNGRFPAQKSKKTDRITERGSEKPHNRRPAPVTQRAIENSYQISGTDFLPPGTALPQATQTHSGQNYCPRDLCTDKDRYTTWLHPGFWAKKSPEIDFPGFWNPLGVPISGKACAFPRESALNEIFSHRPLRREIFAAKRCI</sequence>
<evidence type="ECO:0000313" key="3">
    <source>
        <dbReference type="Proteomes" id="UP000535937"/>
    </source>
</evidence>
<accession>A0A7W4W8S9</accession>
<dbReference type="AlphaFoldDB" id="A0A7W4W8S9"/>
<dbReference type="RefSeq" id="WP_183456457.1">
    <property type="nucleotide sequence ID" value="NZ_JACHWZ010000002.1"/>
</dbReference>
<gene>
    <name evidence="2" type="ORF">FHS09_000557</name>
</gene>
<feature type="compositionally biased region" description="Basic and acidic residues" evidence="1">
    <location>
        <begin position="22"/>
        <end position="35"/>
    </location>
</feature>
<dbReference type="Proteomes" id="UP000535937">
    <property type="component" value="Unassembled WGS sequence"/>
</dbReference>
<feature type="region of interest" description="Disordered" evidence="1">
    <location>
        <begin position="17"/>
        <end position="42"/>
    </location>
</feature>
<evidence type="ECO:0000256" key="1">
    <source>
        <dbReference type="SAM" id="MobiDB-lite"/>
    </source>
</evidence>
<protein>
    <submittedName>
        <fullName evidence="2">Uncharacterized protein</fullName>
    </submittedName>
</protein>